<comment type="caution">
    <text evidence="8">The sequence shown here is derived from an EMBL/GenBank/DDBJ whole genome shotgun (WGS) entry which is preliminary data.</text>
</comment>
<evidence type="ECO:0000259" key="6">
    <source>
        <dbReference type="Pfam" id="PF02465"/>
    </source>
</evidence>
<dbReference type="InterPro" id="IPR040026">
    <property type="entry name" value="FliD"/>
</dbReference>
<feature type="domain" description="Flagellar hook-associated protein 2 N-terminal" evidence="6">
    <location>
        <begin position="13"/>
        <end position="111"/>
    </location>
</feature>
<protein>
    <recommendedName>
        <fullName evidence="5">Flagellar hook-associated protein 2</fullName>
        <shortName evidence="5">HAP2</shortName>
    </recommendedName>
    <alternativeName>
        <fullName evidence="5">Flagellar cap protein</fullName>
    </alternativeName>
</protein>
<accession>A0ABN1M7T8</accession>
<sequence length="456" mass="46580">MVTSIASSLGAGSGIDIAKLVSDLSSASREPKVARLGGLITANTARISAVSQARSDLVGFADSLEQMISDGSLRSKPTVSDESVLAATARAGLQADKFAATIVVNSLARAQSSYSGVVADKTAAIGTGTMTLTVNGVAKTITVGATNNSLEGLATAINASGAGVTASIISDQGGSRLILKGATGAANAFTLTADGAADPGLSAFATNGGLSVGQTAANAEFTLDGVAFSRASNTIDDVVPGISLTLKKAAPGQPVDLGASRPLDMIKQTVGDFVDVYNQLKKSLQAASKLSGATTGLRELERELNTLVTKVLTSHGSINRLSDIGVSTAKDGTLTLDKVKLDAVLASDAGAVEGLFNPLRDGTHNPVTDPGIAGALDAIRDKAVATDGAIGRLEKSLADKGTSLSKELEKVETREAAYKARLEKQYSQLDVKLNAFKATQAYLEQQIKLWSNSNND</sequence>
<dbReference type="InterPro" id="IPR003481">
    <property type="entry name" value="FliD_N"/>
</dbReference>
<dbReference type="EMBL" id="BAAAFE010000008">
    <property type="protein sequence ID" value="GAA0865377.1"/>
    <property type="molecule type" value="Genomic_DNA"/>
</dbReference>
<dbReference type="RefSeq" id="WP_215353355.1">
    <property type="nucleotide sequence ID" value="NZ_BAAAFE010000008.1"/>
</dbReference>
<evidence type="ECO:0000256" key="2">
    <source>
        <dbReference type="ARBA" id="ARBA00011255"/>
    </source>
</evidence>
<keyword evidence="8" id="KW-0966">Cell projection</keyword>
<feature type="domain" description="Flagellar hook-associated protein 2 C-terminal" evidence="7">
    <location>
        <begin position="216"/>
        <end position="434"/>
    </location>
</feature>
<comment type="similarity">
    <text evidence="1 5">Belongs to the FliD family.</text>
</comment>
<keyword evidence="8" id="KW-0969">Cilium</keyword>
<comment type="subcellular location">
    <subcellularLocation>
        <location evidence="5">Secreted</location>
    </subcellularLocation>
    <subcellularLocation>
        <location evidence="5">Bacterial flagellum</location>
    </subcellularLocation>
</comment>
<evidence type="ECO:0000313" key="9">
    <source>
        <dbReference type="Proteomes" id="UP001500738"/>
    </source>
</evidence>
<keyword evidence="5" id="KW-0964">Secreted</keyword>
<evidence type="ECO:0000256" key="3">
    <source>
        <dbReference type="ARBA" id="ARBA00023054"/>
    </source>
</evidence>
<dbReference type="InterPro" id="IPR010809">
    <property type="entry name" value="FliD_C"/>
</dbReference>
<comment type="subunit">
    <text evidence="2 5">Homopentamer.</text>
</comment>
<dbReference type="PANTHER" id="PTHR30288">
    <property type="entry name" value="FLAGELLAR CAP/ASSEMBLY PROTEIN FLID"/>
    <property type="match status" value="1"/>
</dbReference>
<reference evidence="8 9" key="1">
    <citation type="journal article" date="2019" name="Int. J. Syst. Evol. Microbiol.">
        <title>The Global Catalogue of Microorganisms (GCM) 10K type strain sequencing project: providing services to taxonomists for standard genome sequencing and annotation.</title>
        <authorList>
            <consortium name="The Broad Institute Genomics Platform"/>
            <consortium name="The Broad Institute Genome Sequencing Center for Infectious Disease"/>
            <person name="Wu L."/>
            <person name="Ma J."/>
        </authorList>
    </citation>
    <scope>NUCLEOTIDE SEQUENCE [LARGE SCALE GENOMIC DNA]</scope>
    <source>
        <strain evidence="8 9">JCM 15910</strain>
    </source>
</reference>
<evidence type="ECO:0000313" key="8">
    <source>
        <dbReference type="EMBL" id="GAA0865377.1"/>
    </source>
</evidence>
<evidence type="ECO:0000256" key="4">
    <source>
        <dbReference type="ARBA" id="ARBA00023143"/>
    </source>
</evidence>
<gene>
    <name evidence="8" type="primary">fliD</name>
    <name evidence="8" type="ORF">GCM10009115_23660</name>
</gene>
<dbReference type="Proteomes" id="UP001500738">
    <property type="component" value="Unassembled WGS sequence"/>
</dbReference>
<name>A0ABN1M7T8_9SPHN</name>
<keyword evidence="3" id="KW-0175">Coiled coil</keyword>
<comment type="function">
    <text evidence="5">Required for morphogenesis and for the elongation of the flagellar filament by facilitating polymerization of the flagellin monomers at the tip of growing filament. Forms a capping structure, which prevents flagellin subunits (transported through the central channel of the flagellum) from leaking out without polymerization at the distal end.</text>
</comment>
<dbReference type="PANTHER" id="PTHR30288:SF0">
    <property type="entry name" value="FLAGELLAR HOOK-ASSOCIATED PROTEIN 2"/>
    <property type="match status" value="1"/>
</dbReference>
<proteinExistence type="inferred from homology"/>
<keyword evidence="4 5" id="KW-0975">Bacterial flagellum</keyword>
<evidence type="ECO:0000256" key="5">
    <source>
        <dbReference type="RuleBase" id="RU362066"/>
    </source>
</evidence>
<keyword evidence="9" id="KW-1185">Reference proteome</keyword>
<dbReference type="Pfam" id="PF02465">
    <property type="entry name" value="FliD_N"/>
    <property type="match status" value="1"/>
</dbReference>
<organism evidence="8 9">
    <name type="scientific">Sphingopyxis soli</name>
    <dbReference type="NCBI Taxonomy" id="592051"/>
    <lineage>
        <taxon>Bacteria</taxon>
        <taxon>Pseudomonadati</taxon>
        <taxon>Pseudomonadota</taxon>
        <taxon>Alphaproteobacteria</taxon>
        <taxon>Sphingomonadales</taxon>
        <taxon>Sphingomonadaceae</taxon>
        <taxon>Sphingopyxis</taxon>
    </lineage>
</organism>
<evidence type="ECO:0000259" key="7">
    <source>
        <dbReference type="Pfam" id="PF07195"/>
    </source>
</evidence>
<keyword evidence="8" id="KW-0282">Flagellum</keyword>
<dbReference type="Pfam" id="PF07195">
    <property type="entry name" value="FliD_C"/>
    <property type="match status" value="1"/>
</dbReference>
<evidence type="ECO:0000256" key="1">
    <source>
        <dbReference type="ARBA" id="ARBA00009764"/>
    </source>
</evidence>